<keyword evidence="1" id="KW-0472">Membrane</keyword>
<accession>A0ABW4MZW6</accession>
<evidence type="ECO:0000313" key="3">
    <source>
        <dbReference type="Proteomes" id="UP001597237"/>
    </source>
</evidence>
<sequence length="694" mass="75473">MAVSAGTAELLTSVGQVAGIGGVALGFALLIFRQVLRLNIFPQVTKVQAYRIIRLLLILTAIIALSGIAAWVAGEQLNAPRLNGEAETTGDCSFVIQAQSVDAAKVDIGSISCSTHPNATVRIAYYWLDAASYSSLVAGVPIQKVQRLLGKDPIVSRNVVHEYFADLVMRYGTTWEPPSGGWHQYLQLTSSRGEIYDLEDSRGVDESPPEDAPFTTYGPLLPFYVPDLNAARIVQKTDTWPAGYNLFYWADMSEWDLGAEGGLGEVDAQLAIDAAILWRYFTRADADGYGALVDELQAAVMDDPSLVELVDDHGLSDVGMFIESAFDDAGLIPGEEIPADKASLFAKEITADLRASARNNGVAAMRYVARDHWPEDWLVAYGLWEAHGELLSWTTVVPPRYPMILVAALDVVGGDGANLTLESISAVADERTALRPTRFGARGKAQTLPIPSLHLAAHDRVIVPLRIEFRAREHYDLDETWDTGARQVVTSDEDLWSAVEAALSALPSDTVLESGGFRKRVSSFPAPARPRITRAYTYGPSLEPTDAVVNGEKVALRPYNPASVFVRAGYDGGSCPTLYILRTTANAPTRMKNLIVKANGPSAAMTETVDLGRGVSSIIIREEEPEISTITSLQIVDVDSKRRLAKLKPFRLRYGQELEIRIPATAAALNLQLVVRGYYEPLTDIAMRAPSKPG</sequence>
<proteinExistence type="predicted"/>
<dbReference type="EMBL" id="JBHUEY010000001">
    <property type="protein sequence ID" value="MFD1783318.1"/>
    <property type="molecule type" value="Genomic_DNA"/>
</dbReference>
<keyword evidence="1" id="KW-1133">Transmembrane helix</keyword>
<gene>
    <name evidence="2" type="ORF">ACFSC0_07930</name>
</gene>
<keyword evidence="1" id="KW-0812">Transmembrane</keyword>
<organism evidence="2 3">
    <name type="scientific">Phenylobacterium terrae</name>
    <dbReference type="NCBI Taxonomy" id="2665495"/>
    <lineage>
        <taxon>Bacteria</taxon>
        <taxon>Pseudomonadati</taxon>
        <taxon>Pseudomonadota</taxon>
        <taxon>Alphaproteobacteria</taxon>
        <taxon>Caulobacterales</taxon>
        <taxon>Caulobacteraceae</taxon>
        <taxon>Phenylobacterium</taxon>
    </lineage>
</organism>
<reference evidence="3" key="1">
    <citation type="journal article" date="2019" name="Int. J. Syst. Evol. Microbiol.">
        <title>The Global Catalogue of Microorganisms (GCM) 10K type strain sequencing project: providing services to taxonomists for standard genome sequencing and annotation.</title>
        <authorList>
            <consortium name="The Broad Institute Genomics Platform"/>
            <consortium name="The Broad Institute Genome Sequencing Center for Infectious Disease"/>
            <person name="Wu L."/>
            <person name="Ma J."/>
        </authorList>
    </citation>
    <scope>NUCLEOTIDE SEQUENCE [LARGE SCALE GENOMIC DNA]</scope>
    <source>
        <strain evidence="3">DFY28</strain>
    </source>
</reference>
<feature type="transmembrane region" description="Helical" evidence="1">
    <location>
        <begin position="52"/>
        <end position="73"/>
    </location>
</feature>
<protein>
    <recommendedName>
        <fullName evidence="4">Tip attachment protein J domain-containing protein</fullName>
    </recommendedName>
</protein>
<dbReference type="RefSeq" id="WP_377284460.1">
    <property type="nucleotide sequence ID" value="NZ_JBHRSI010000015.1"/>
</dbReference>
<keyword evidence="3" id="KW-1185">Reference proteome</keyword>
<name>A0ABW4MZW6_9CAUL</name>
<dbReference type="Proteomes" id="UP001597237">
    <property type="component" value="Unassembled WGS sequence"/>
</dbReference>
<evidence type="ECO:0008006" key="4">
    <source>
        <dbReference type="Google" id="ProtNLM"/>
    </source>
</evidence>
<feature type="transmembrane region" description="Helical" evidence="1">
    <location>
        <begin position="14"/>
        <end position="32"/>
    </location>
</feature>
<evidence type="ECO:0000256" key="1">
    <source>
        <dbReference type="SAM" id="Phobius"/>
    </source>
</evidence>
<evidence type="ECO:0000313" key="2">
    <source>
        <dbReference type="EMBL" id="MFD1783318.1"/>
    </source>
</evidence>
<comment type="caution">
    <text evidence="2">The sequence shown here is derived from an EMBL/GenBank/DDBJ whole genome shotgun (WGS) entry which is preliminary data.</text>
</comment>